<keyword evidence="10" id="KW-0969">Cilium</keyword>
<dbReference type="AlphaFoldDB" id="A0A927ZYB5"/>
<gene>
    <name evidence="10" type="ORF">E7201_09580</name>
</gene>
<evidence type="ECO:0000313" key="10">
    <source>
        <dbReference type="EMBL" id="MBE6093399.1"/>
    </source>
</evidence>
<comment type="function">
    <text evidence="1">Assembles around the rod to form the L-ring and probably protects the motor/basal body from shearing forces during rotation.</text>
</comment>
<comment type="similarity">
    <text evidence="4">Belongs to the FlgH family.</text>
</comment>
<dbReference type="PRINTS" id="PR01008">
    <property type="entry name" value="FLGLRINGFLGH"/>
</dbReference>
<keyword evidence="6" id="KW-0472">Membrane</keyword>
<evidence type="ECO:0000256" key="2">
    <source>
        <dbReference type="ARBA" id="ARBA00004117"/>
    </source>
</evidence>
<keyword evidence="10" id="KW-0966">Cell projection</keyword>
<dbReference type="GO" id="GO:0071973">
    <property type="term" value="P:bacterial-type flagellum-dependent cell motility"/>
    <property type="evidence" value="ECO:0007669"/>
    <property type="project" value="InterPro"/>
</dbReference>
<evidence type="ECO:0000256" key="3">
    <source>
        <dbReference type="ARBA" id="ARBA00004442"/>
    </source>
</evidence>
<protein>
    <submittedName>
        <fullName evidence="10">Flagellar basal body L-ring protein FlgH</fullName>
    </submittedName>
</protein>
<evidence type="ECO:0000256" key="9">
    <source>
        <dbReference type="SAM" id="SignalP"/>
    </source>
</evidence>
<evidence type="ECO:0000313" key="11">
    <source>
        <dbReference type="Proteomes" id="UP000761380"/>
    </source>
</evidence>
<dbReference type="GO" id="GO:0003774">
    <property type="term" value="F:cytoskeletal motor activity"/>
    <property type="evidence" value="ECO:0007669"/>
    <property type="project" value="InterPro"/>
</dbReference>
<dbReference type="EMBL" id="SVBY01000080">
    <property type="protein sequence ID" value="MBE6093399.1"/>
    <property type="molecule type" value="Genomic_DNA"/>
</dbReference>
<keyword evidence="5 9" id="KW-0732">Signal</keyword>
<dbReference type="PANTHER" id="PTHR34933:SF1">
    <property type="entry name" value="FLAGELLAR L-RING PROTEIN"/>
    <property type="match status" value="1"/>
</dbReference>
<dbReference type="Proteomes" id="UP000761380">
    <property type="component" value="Unassembled WGS sequence"/>
</dbReference>
<keyword evidence="7" id="KW-0975">Bacterial flagellum</keyword>
<keyword evidence="8" id="KW-0998">Cell outer membrane</keyword>
<accession>A0A927ZYB5</accession>
<sequence length="200" mass="21133">MKLKYKKQIAGALAAGTLFLALAPVADAQSLWAMSGGRTRNIFADRKAQDVGDILTIVISESTSISDTRSSSNSKSGKNSLDAGVGIFDFIKAASIGGSDSFKADGSAASKNTTRGNVTVTVVDVQPNGNLVLEGTQSIWNNKNEHKITFKGICRPEDVTASNTISSTKIASATVRFDGKGPLNAKQRQGILTQVFNFLF</sequence>
<reference evidence="10" key="1">
    <citation type="submission" date="2019-04" db="EMBL/GenBank/DDBJ databases">
        <title>Evolution of Biomass-Degrading Anaerobic Consortia Revealed by Metagenomics.</title>
        <authorList>
            <person name="Peng X."/>
        </authorList>
    </citation>
    <scope>NUCLEOTIDE SEQUENCE</scope>
    <source>
        <strain evidence="10">SIG240</strain>
    </source>
</reference>
<evidence type="ECO:0000256" key="8">
    <source>
        <dbReference type="ARBA" id="ARBA00023237"/>
    </source>
</evidence>
<comment type="subcellular location">
    <subcellularLocation>
        <location evidence="2">Bacterial flagellum basal body</location>
    </subcellularLocation>
    <subcellularLocation>
        <location evidence="3">Cell outer membrane</location>
    </subcellularLocation>
</comment>
<name>A0A927ZYB5_SELRU</name>
<feature type="chain" id="PRO_5036813199" evidence="9">
    <location>
        <begin position="29"/>
        <end position="200"/>
    </location>
</feature>
<dbReference type="GO" id="GO:0009427">
    <property type="term" value="C:bacterial-type flagellum basal body, distal rod, L ring"/>
    <property type="evidence" value="ECO:0007669"/>
    <property type="project" value="InterPro"/>
</dbReference>
<evidence type="ECO:0000256" key="5">
    <source>
        <dbReference type="ARBA" id="ARBA00022729"/>
    </source>
</evidence>
<dbReference type="Pfam" id="PF02107">
    <property type="entry name" value="FlgH"/>
    <property type="match status" value="1"/>
</dbReference>
<dbReference type="RefSeq" id="WP_173879012.1">
    <property type="nucleotide sequence ID" value="NZ_CAMOFN010000056.1"/>
</dbReference>
<dbReference type="InterPro" id="IPR000527">
    <property type="entry name" value="Flag_Lring"/>
</dbReference>
<dbReference type="PANTHER" id="PTHR34933">
    <property type="entry name" value="FLAGELLAR L-RING PROTEIN"/>
    <property type="match status" value="1"/>
</dbReference>
<evidence type="ECO:0000256" key="1">
    <source>
        <dbReference type="ARBA" id="ARBA00002591"/>
    </source>
</evidence>
<proteinExistence type="inferred from homology"/>
<keyword evidence="10" id="KW-0282">Flagellum</keyword>
<dbReference type="GO" id="GO:0009279">
    <property type="term" value="C:cell outer membrane"/>
    <property type="evidence" value="ECO:0007669"/>
    <property type="project" value="UniProtKB-SubCell"/>
</dbReference>
<feature type="signal peptide" evidence="9">
    <location>
        <begin position="1"/>
        <end position="28"/>
    </location>
</feature>
<evidence type="ECO:0000256" key="6">
    <source>
        <dbReference type="ARBA" id="ARBA00023136"/>
    </source>
</evidence>
<comment type="caution">
    <text evidence="10">The sequence shown here is derived from an EMBL/GenBank/DDBJ whole genome shotgun (WGS) entry which is preliminary data.</text>
</comment>
<organism evidence="10 11">
    <name type="scientific">Selenomonas ruminantium</name>
    <dbReference type="NCBI Taxonomy" id="971"/>
    <lineage>
        <taxon>Bacteria</taxon>
        <taxon>Bacillati</taxon>
        <taxon>Bacillota</taxon>
        <taxon>Negativicutes</taxon>
        <taxon>Selenomonadales</taxon>
        <taxon>Selenomonadaceae</taxon>
        <taxon>Selenomonas</taxon>
    </lineage>
</organism>
<evidence type="ECO:0000256" key="7">
    <source>
        <dbReference type="ARBA" id="ARBA00023143"/>
    </source>
</evidence>
<evidence type="ECO:0000256" key="4">
    <source>
        <dbReference type="ARBA" id="ARBA00006929"/>
    </source>
</evidence>